<keyword evidence="1" id="KW-1188">Viral release from host cell</keyword>
<accession>A0ABV7M2Z9</accession>
<dbReference type="Proteomes" id="UP001595640">
    <property type="component" value="Unassembled WGS sequence"/>
</dbReference>
<keyword evidence="5" id="KW-1185">Reference proteome</keyword>
<evidence type="ECO:0000256" key="2">
    <source>
        <dbReference type="SAM" id="Coils"/>
    </source>
</evidence>
<keyword evidence="2" id="KW-0175">Coiled coil</keyword>
<dbReference type="EMBL" id="JBHRUH010000031">
    <property type="protein sequence ID" value="MFC3293258.1"/>
    <property type="molecule type" value="Genomic_DNA"/>
</dbReference>
<evidence type="ECO:0000256" key="1">
    <source>
        <dbReference type="ARBA" id="ARBA00022612"/>
    </source>
</evidence>
<dbReference type="Pfam" id="PF10145">
    <property type="entry name" value="PhageMin_Tail"/>
    <property type="match status" value="1"/>
</dbReference>
<dbReference type="NCBIfam" id="TIGR01760">
    <property type="entry name" value="tape_meas_TP901"/>
    <property type="match status" value="1"/>
</dbReference>
<dbReference type="RefSeq" id="WP_019020570.1">
    <property type="nucleotide sequence ID" value="NZ_BMXD01000001.1"/>
</dbReference>
<proteinExistence type="predicted"/>
<evidence type="ECO:0000313" key="5">
    <source>
        <dbReference type="Proteomes" id="UP001595640"/>
    </source>
</evidence>
<name>A0ABV7M2Z9_9GAMM</name>
<dbReference type="InterPro" id="IPR010090">
    <property type="entry name" value="Phage_tape_meas"/>
</dbReference>
<dbReference type="PANTHER" id="PTHR37813:SF1">
    <property type="entry name" value="FELS-2 PROPHAGE PROTEIN"/>
    <property type="match status" value="1"/>
</dbReference>
<reference evidence="5" key="1">
    <citation type="journal article" date="2019" name="Int. J. Syst. Evol. Microbiol.">
        <title>The Global Catalogue of Microorganisms (GCM) 10K type strain sequencing project: providing services to taxonomists for standard genome sequencing and annotation.</title>
        <authorList>
            <consortium name="The Broad Institute Genomics Platform"/>
            <consortium name="The Broad Institute Genome Sequencing Center for Infectious Disease"/>
            <person name="Wu L."/>
            <person name="Ma J."/>
        </authorList>
    </citation>
    <scope>NUCLEOTIDE SEQUENCE [LARGE SCALE GENOMIC DNA]</scope>
    <source>
        <strain evidence="5">KCTC 12847</strain>
    </source>
</reference>
<gene>
    <name evidence="4" type="ORF">ACFOEI_14470</name>
</gene>
<dbReference type="PANTHER" id="PTHR37813">
    <property type="entry name" value="FELS-2 PROPHAGE PROTEIN"/>
    <property type="match status" value="1"/>
</dbReference>
<protein>
    <submittedName>
        <fullName evidence="4">Phage tail tape measure protein</fullName>
    </submittedName>
</protein>
<evidence type="ECO:0000313" key="4">
    <source>
        <dbReference type="EMBL" id="MFC3293258.1"/>
    </source>
</evidence>
<organism evidence="4 5">
    <name type="scientific">Modicisalibacter luteus</name>
    <dbReference type="NCBI Taxonomy" id="453962"/>
    <lineage>
        <taxon>Bacteria</taxon>
        <taxon>Pseudomonadati</taxon>
        <taxon>Pseudomonadota</taxon>
        <taxon>Gammaproteobacteria</taxon>
        <taxon>Oceanospirillales</taxon>
        <taxon>Halomonadaceae</taxon>
        <taxon>Modicisalibacter</taxon>
    </lineage>
</organism>
<sequence length="956" mass="100436">MASLENTVSIIFEGVDRMGAGIDSATRRIDSLTGSVERMATPLATVTKGLLVAEGAAIALGVAYATKAYQASVAFESAQKDLAKTLDDADGPVEQFTRRVTELSNTYGESATNILQAMANYRQAGFTAQESSQLVKNGLDLVIAGDVEAAQASEYLVAILKGFRAPASEAGNIMEVLNATSNTYATSVGELAKGMAGISPIAKAMGLDFIETSEVLTPIIEVFRSGDEAATALKTGLLKLLDDSKPVQEALASIGVSQRDSNGALREGKDILADVAAEFGSLDESQKLAFSSQLFGIDQSARMVTVMESLANNTADVNKALANSTTVAEEVAIKLNSAEGAGKRMSATYENLARTLGTQFRDQFAGIVSGMAEVFEVMEAEADGGAFDALFDSINPKLAEIERLAREVAAALPDALANADYSGFTEGLDALLGNLDELSIDASDLQAVIEGLGETFNTLSNFTAGVGEVVAGVMAVVRPLVEAFLDMDADTQRLIGTVGALSSAAVIVAPAISGITAAISGLAGSGGVIPGVVTALGRLLPLLAGPAGLAIAAATAGPAVADLAASMLGFDTRAERMAKAQDGLAEATAGLNRQVSTWGELNELIESGAVTWDYASGRYVDASDAVVTATDHINRVMEENQAQLDVVPNRLREIYANLESTSGALQDGTGQWQANAEGVEAWNQAVAGAFKQTEEYSQAVIDNSQALLDQAAVTDKSAGSWKKVADGVYEQRDAFANVNDVLAEYRDQLANGLITQEQFDAIEKYASTLKGGSETAAKSMDTATEAVKKTDTALGGAADKAEEFALKWEELASNERLKTLELGAEIQVAEIDAQVRQVEAVFDSLNTTITSTGDTLTGLYAALDSDNLSMSQEWALERVLKEENERRAEAVRLQNELTQAQIDQLRAKTNALRSGDGLIRISSDGLEPALETVMWQIIEKVQLRANAEGAEFLLGL</sequence>
<evidence type="ECO:0000259" key="3">
    <source>
        <dbReference type="Pfam" id="PF10145"/>
    </source>
</evidence>
<feature type="coiled-coil region" evidence="2">
    <location>
        <begin position="876"/>
        <end position="908"/>
    </location>
</feature>
<comment type="caution">
    <text evidence="4">The sequence shown here is derived from an EMBL/GenBank/DDBJ whole genome shotgun (WGS) entry which is preliminary data.</text>
</comment>
<feature type="domain" description="Phage tail tape measure protein" evidence="3">
    <location>
        <begin position="100"/>
        <end position="296"/>
    </location>
</feature>